<protein>
    <recommendedName>
        <fullName evidence="4">Outer membrane protein beta-barrel domain-containing protein</fullName>
    </recommendedName>
</protein>
<feature type="chain" id="PRO_5018629427" description="Outer membrane protein beta-barrel domain-containing protein" evidence="1">
    <location>
        <begin position="28"/>
        <end position="227"/>
    </location>
</feature>
<gene>
    <name evidence="2" type="ORF">EHV08_01755</name>
</gene>
<keyword evidence="1" id="KW-0732">Signal</keyword>
<keyword evidence="3" id="KW-1185">Reference proteome</keyword>
<comment type="caution">
    <text evidence="2">The sequence shown here is derived from an EMBL/GenBank/DDBJ whole genome shotgun (WGS) entry which is preliminary data.</text>
</comment>
<evidence type="ECO:0000256" key="1">
    <source>
        <dbReference type="SAM" id="SignalP"/>
    </source>
</evidence>
<reference evidence="2 3" key="1">
    <citation type="submission" date="2018-12" db="EMBL/GenBank/DDBJ databases">
        <title>Genome sequencing of Prevotella sp. KCOM 3155 (= JS262).</title>
        <authorList>
            <person name="Kook J.-K."/>
            <person name="Park S.-N."/>
            <person name="Lim Y.K."/>
        </authorList>
    </citation>
    <scope>NUCLEOTIDE SEQUENCE [LARGE SCALE GENOMIC DNA]</scope>
    <source>
        <strain evidence="2 3">KCOM 3155</strain>
    </source>
</reference>
<evidence type="ECO:0000313" key="3">
    <source>
        <dbReference type="Proteomes" id="UP000278983"/>
    </source>
</evidence>
<dbReference type="RefSeq" id="WP_126677716.1">
    <property type="nucleotide sequence ID" value="NZ_CAUUVU010000038.1"/>
</dbReference>
<dbReference type="Proteomes" id="UP000278983">
    <property type="component" value="Unassembled WGS sequence"/>
</dbReference>
<sequence>MMPPKSIYAYISILALSLMLMPMSADAQQQKLVEKPDTLPFFRGIAVSADLVGAGMMTLGDYGQYEGAVRVNLRNRYFPIVEIGYGKTDHTNEITNMRYKTSAPYGRIGIDFNLLKNKDDIYRLYAGVRYAYTSWKYDLEYPVLTDPVWGGTVEYGGKDIKCHYHWAEAVFGVDATIWGPIHLGWSVRYRQRISYDNGMLGNSWYVPGYGKDGNSCFGGTFNVILEI</sequence>
<dbReference type="InterPro" id="IPR046111">
    <property type="entry name" value="DUF6048"/>
</dbReference>
<dbReference type="AlphaFoldDB" id="A0A3S0PB76"/>
<dbReference type="EMBL" id="RYYU01000001">
    <property type="protein sequence ID" value="RUL58619.1"/>
    <property type="molecule type" value="Genomic_DNA"/>
</dbReference>
<evidence type="ECO:0008006" key="4">
    <source>
        <dbReference type="Google" id="ProtNLM"/>
    </source>
</evidence>
<accession>A0A3S0PB76</accession>
<proteinExistence type="predicted"/>
<name>A0A3S0PB76_9BACT</name>
<dbReference type="Pfam" id="PF19515">
    <property type="entry name" value="DUF6048"/>
    <property type="match status" value="1"/>
</dbReference>
<evidence type="ECO:0000313" key="2">
    <source>
        <dbReference type="EMBL" id="RUL58619.1"/>
    </source>
</evidence>
<dbReference type="OrthoDB" id="1082206at2"/>
<organism evidence="2 3">
    <name type="scientific">Prevotella koreensis</name>
    <dbReference type="NCBI Taxonomy" id="2490854"/>
    <lineage>
        <taxon>Bacteria</taxon>
        <taxon>Pseudomonadati</taxon>
        <taxon>Bacteroidota</taxon>
        <taxon>Bacteroidia</taxon>
        <taxon>Bacteroidales</taxon>
        <taxon>Prevotellaceae</taxon>
        <taxon>Prevotella</taxon>
    </lineage>
</organism>
<feature type="signal peptide" evidence="1">
    <location>
        <begin position="1"/>
        <end position="27"/>
    </location>
</feature>